<organism evidence="1">
    <name type="scientific">Rhizophora mucronata</name>
    <name type="common">Asiatic mangrove</name>
    <dbReference type="NCBI Taxonomy" id="61149"/>
    <lineage>
        <taxon>Eukaryota</taxon>
        <taxon>Viridiplantae</taxon>
        <taxon>Streptophyta</taxon>
        <taxon>Embryophyta</taxon>
        <taxon>Tracheophyta</taxon>
        <taxon>Spermatophyta</taxon>
        <taxon>Magnoliopsida</taxon>
        <taxon>eudicotyledons</taxon>
        <taxon>Gunneridae</taxon>
        <taxon>Pentapetalae</taxon>
        <taxon>rosids</taxon>
        <taxon>fabids</taxon>
        <taxon>Malpighiales</taxon>
        <taxon>Rhizophoraceae</taxon>
        <taxon>Rhizophora</taxon>
    </lineage>
</organism>
<evidence type="ECO:0000313" key="1">
    <source>
        <dbReference type="EMBL" id="MBW97948.1"/>
    </source>
</evidence>
<dbReference type="EMBL" id="GGEC01017465">
    <property type="protein sequence ID" value="MBW97948.1"/>
    <property type="molecule type" value="Transcribed_RNA"/>
</dbReference>
<sequence length="55" mass="6338">MAHSQKPVLIMNNSMEAPIKAEPTAIFTYQSRNFIPQLFIAIATNKFRYRNLDVP</sequence>
<proteinExistence type="predicted"/>
<protein>
    <submittedName>
        <fullName evidence="1">Uncharacterized protein MANES_03G190000</fullName>
    </submittedName>
</protein>
<accession>A0A2P2JWU6</accession>
<dbReference type="AlphaFoldDB" id="A0A2P2JWU6"/>
<name>A0A2P2JWU6_RHIMU</name>
<reference evidence="1" key="1">
    <citation type="submission" date="2018-02" db="EMBL/GenBank/DDBJ databases">
        <title>Rhizophora mucronata_Transcriptome.</title>
        <authorList>
            <person name="Meera S.P."/>
            <person name="Sreeshan A."/>
            <person name="Augustine A."/>
        </authorList>
    </citation>
    <scope>NUCLEOTIDE SEQUENCE</scope>
    <source>
        <tissue evidence="1">Leaf</tissue>
    </source>
</reference>